<organism evidence="3 4">
    <name type="scientific">Methanothermobacter thermautotrophicus</name>
    <name type="common">Methanobacterium thermoformicicum</name>
    <dbReference type="NCBI Taxonomy" id="145262"/>
    <lineage>
        <taxon>Archaea</taxon>
        <taxon>Methanobacteriati</taxon>
        <taxon>Methanobacteriota</taxon>
        <taxon>Methanomada group</taxon>
        <taxon>Methanobacteria</taxon>
        <taxon>Methanobacteriales</taxon>
        <taxon>Methanobacteriaceae</taxon>
        <taxon>Methanothermobacter</taxon>
    </lineage>
</organism>
<dbReference type="InterPro" id="IPR011635">
    <property type="entry name" value="CARDB"/>
</dbReference>
<comment type="caution">
    <text evidence="3">The sequence shown here is derived from an EMBL/GenBank/DDBJ whole genome shotgun (WGS) entry which is preliminary data.</text>
</comment>
<evidence type="ECO:0000259" key="1">
    <source>
        <dbReference type="Pfam" id="PF07705"/>
    </source>
</evidence>
<dbReference type="Proteomes" id="UP000538031">
    <property type="component" value="Unassembled WGS sequence"/>
</dbReference>
<sequence>MKDKYIVLPLLVLLAFAAGISGASAADIPSNAVNLTMQQNASDPAQIIVDVNYSDDLQDVDPTVAVDAKLELLEGNITDATIKWYYTGDLSGPSADYTVPEGVQEVWLSSFTGAPVPQGAAKLYMEDGNSYRWLFVVENANGKVFRVRASSVAFQLNSTGGIENETVLNSTNLTVDLQPHFSLANLTVNPLSGSAPLTVNVTVNVTNTGVAGDYTAELKVNGEVKDSQKVTLATGETREVTFTYELPAGLHSVTVGDLTPAAVTSTPAAPSASPASGIYLKNVTVTLTGPANSTIYYTTNGSTPTVNSTKYTAPLVLSKSTALKFIAVVNGASSAVSSASYTIMKPVTLTYYVKVKVKKWYKKWYRYYGKWRYKWRYYWTYRYVKKTSTYWQIA</sequence>
<reference evidence="4" key="1">
    <citation type="journal article" date="2020" name="bioRxiv">
        <title>A rank-normalized archaeal taxonomy based on genome phylogeny resolves widespread incomplete and uneven classifications.</title>
        <authorList>
            <person name="Rinke C."/>
            <person name="Chuvochina M."/>
            <person name="Mussig A.J."/>
            <person name="Chaumeil P.-A."/>
            <person name="Waite D.W."/>
            <person name="Whitman W.B."/>
            <person name="Parks D.H."/>
            <person name="Hugenholtz P."/>
        </authorList>
    </citation>
    <scope>NUCLEOTIDE SEQUENCE [LARGE SCALE GENOMIC DNA]</scope>
</reference>
<dbReference type="Pfam" id="PF13290">
    <property type="entry name" value="CHB_HEX_C_1"/>
    <property type="match status" value="1"/>
</dbReference>
<dbReference type="Pfam" id="PF07705">
    <property type="entry name" value="CARDB"/>
    <property type="match status" value="1"/>
</dbReference>
<evidence type="ECO:0000313" key="3">
    <source>
        <dbReference type="EMBL" id="HIH64508.1"/>
    </source>
</evidence>
<evidence type="ECO:0008006" key="5">
    <source>
        <dbReference type="Google" id="ProtNLM"/>
    </source>
</evidence>
<evidence type="ECO:0000259" key="2">
    <source>
        <dbReference type="Pfam" id="PF13290"/>
    </source>
</evidence>
<accession>A0A7J4MUV4</accession>
<dbReference type="InterPro" id="IPR013783">
    <property type="entry name" value="Ig-like_fold"/>
</dbReference>
<evidence type="ECO:0000313" key="4">
    <source>
        <dbReference type="Proteomes" id="UP000538031"/>
    </source>
</evidence>
<feature type="domain" description="CARDB" evidence="1">
    <location>
        <begin position="185"/>
        <end position="247"/>
    </location>
</feature>
<gene>
    <name evidence="3" type="ORF">HA285_02775</name>
</gene>
<dbReference type="EMBL" id="DUHT01000031">
    <property type="protein sequence ID" value="HIH64508.1"/>
    <property type="molecule type" value="Genomic_DNA"/>
</dbReference>
<name>A0A7J4MUV4_METTF</name>
<proteinExistence type="predicted"/>
<protein>
    <recommendedName>
        <fullName evidence="5">CARDB domain-containing protein</fullName>
    </recommendedName>
</protein>
<feature type="domain" description="GH29D-like beta-sandwich" evidence="2">
    <location>
        <begin position="274"/>
        <end position="337"/>
    </location>
</feature>
<dbReference type="Gene3D" id="2.60.40.10">
    <property type="entry name" value="Immunoglobulins"/>
    <property type="match status" value="1"/>
</dbReference>
<dbReference type="AlphaFoldDB" id="A0A7J4MUV4"/>
<dbReference type="InterPro" id="IPR059177">
    <property type="entry name" value="GH29D-like_dom"/>
</dbReference>